<dbReference type="InterPro" id="IPR000719">
    <property type="entry name" value="Prot_kinase_dom"/>
</dbReference>
<evidence type="ECO:0000256" key="2">
    <source>
        <dbReference type="ARBA" id="ARBA00022679"/>
    </source>
</evidence>
<evidence type="ECO:0000313" key="8">
    <source>
        <dbReference type="Proteomes" id="UP000041254"/>
    </source>
</evidence>
<dbReference type="STRING" id="1169540.A0A0G4GA14"/>
<keyword evidence="2" id="KW-0808">Transferase</keyword>
<reference evidence="7 8" key="1">
    <citation type="submission" date="2014-11" db="EMBL/GenBank/DDBJ databases">
        <authorList>
            <person name="Zhu J."/>
            <person name="Qi W."/>
            <person name="Song R."/>
        </authorList>
    </citation>
    <scope>NUCLEOTIDE SEQUENCE [LARGE SCALE GENOMIC DNA]</scope>
</reference>
<dbReference type="AlphaFoldDB" id="A0A0G4GA14"/>
<proteinExistence type="predicted"/>
<keyword evidence="3" id="KW-0547">Nucleotide-binding</keyword>
<dbReference type="PANTHER" id="PTHR24345:SF91">
    <property type="entry name" value="SERINE_THREONINE-PROTEIN KINASE PLK4"/>
    <property type="match status" value="1"/>
</dbReference>
<evidence type="ECO:0000256" key="4">
    <source>
        <dbReference type="ARBA" id="ARBA00022777"/>
    </source>
</evidence>
<protein>
    <recommendedName>
        <fullName evidence="6">Protein kinase domain-containing protein</fullName>
    </recommendedName>
</protein>
<keyword evidence="5" id="KW-0067">ATP-binding</keyword>
<evidence type="ECO:0000256" key="3">
    <source>
        <dbReference type="ARBA" id="ARBA00022741"/>
    </source>
</evidence>
<dbReference type="GO" id="GO:0005524">
    <property type="term" value="F:ATP binding"/>
    <property type="evidence" value="ECO:0007669"/>
    <property type="project" value="UniProtKB-KW"/>
</dbReference>
<evidence type="ECO:0000313" key="7">
    <source>
        <dbReference type="EMBL" id="CEM25679.1"/>
    </source>
</evidence>
<dbReference type="PhylomeDB" id="A0A0G4GA14"/>
<keyword evidence="4" id="KW-0418">Kinase</keyword>
<dbReference type="OrthoDB" id="1668230at2759"/>
<feature type="domain" description="Protein kinase" evidence="6">
    <location>
        <begin position="1"/>
        <end position="107"/>
    </location>
</feature>
<accession>A0A0G4GA14</accession>
<dbReference type="VEuPathDB" id="CryptoDB:Vbra_9765"/>
<evidence type="ECO:0000259" key="6">
    <source>
        <dbReference type="PROSITE" id="PS50011"/>
    </source>
</evidence>
<dbReference type="GO" id="GO:0005634">
    <property type="term" value="C:nucleus"/>
    <property type="evidence" value="ECO:0007669"/>
    <property type="project" value="TreeGrafter"/>
</dbReference>
<dbReference type="InParanoid" id="A0A0G4GA14"/>
<keyword evidence="1" id="KW-0723">Serine/threonine-protein kinase</keyword>
<keyword evidence="8" id="KW-1185">Reference proteome</keyword>
<dbReference type="InterPro" id="IPR011009">
    <property type="entry name" value="Kinase-like_dom_sf"/>
</dbReference>
<dbReference type="Pfam" id="PF00069">
    <property type="entry name" value="Pkinase"/>
    <property type="match status" value="1"/>
</dbReference>
<name>A0A0G4GA14_VITBC</name>
<dbReference type="PROSITE" id="PS50011">
    <property type="entry name" value="PROTEIN_KINASE_DOM"/>
    <property type="match status" value="1"/>
</dbReference>
<evidence type="ECO:0000256" key="5">
    <source>
        <dbReference type="ARBA" id="ARBA00022840"/>
    </source>
</evidence>
<evidence type="ECO:0000256" key="1">
    <source>
        <dbReference type="ARBA" id="ARBA00022527"/>
    </source>
</evidence>
<dbReference type="GO" id="GO:0004674">
    <property type="term" value="F:protein serine/threonine kinase activity"/>
    <property type="evidence" value="ECO:0007669"/>
    <property type="project" value="UniProtKB-KW"/>
</dbReference>
<dbReference type="SUPFAM" id="SSF56112">
    <property type="entry name" value="Protein kinase-like (PK-like)"/>
    <property type="match status" value="1"/>
</dbReference>
<gene>
    <name evidence="7" type="ORF">Vbra_9765</name>
</gene>
<dbReference type="PANTHER" id="PTHR24345">
    <property type="entry name" value="SERINE/THREONINE-PROTEIN KINASE PLK"/>
    <property type="match status" value="1"/>
</dbReference>
<dbReference type="Gene3D" id="1.10.510.10">
    <property type="entry name" value="Transferase(Phosphotransferase) domain 1"/>
    <property type="match status" value="1"/>
</dbReference>
<sequence length="107" mass="12101">MTDAIHMDPEYVYIIMDCVGDGHCDRTPHRRDEDDARHIARGALKGLQLLHKHNITHCDISLRNIMREGKRVVLVDLDTALLPGMGKHTSVWGTLDYTAPEVLESLD</sequence>
<dbReference type="EMBL" id="CDMY01000603">
    <property type="protein sequence ID" value="CEM25679.1"/>
    <property type="molecule type" value="Genomic_DNA"/>
</dbReference>
<organism evidence="7 8">
    <name type="scientific">Vitrella brassicaformis (strain CCMP3155)</name>
    <dbReference type="NCBI Taxonomy" id="1169540"/>
    <lineage>
        <taxon>Eukaryota</taxon>
        <taxon>Sar</taxon>
        <taxon>Alveolata</taxon>
        <taxon>Colpodellida</taxon>
        <taxon>Vitrellaceae</taxon>
        <taxon>Vitrella</taxon>
    </lineage>
</organism>
<dbReference type="Proteomes" id="UP000041254">
    <property type="component" value="Unassembled WGS sequence"/>
</dbReference>